<dbReference type="PANTHER" id="PTHR48006">
    <property type="entry name" value="LEUCINE-RICH REPEAT-CONTAINING PROTEIN DDB_G0281931-RELATED"/>
    <property type="match status" value="1"/>
</dbReference>
<evidence type="ECO:0000256" key="4">
    <source>
        <dbReference type="ARBA" id="ARBA00022692"/>
    </source>
</evidence>
<evidence type="ECO:0000256" key="1">
    <source>
        <dbReference type="ARBA" id="ARBA00004167"/>
    </source>
</evidence>
<evidence type="ECO:0000256" key="8">
    <source>
        <dbReference type="ARBA" id="ARBA00023180"/>
    </source>
</evidence>
<comment type="subcellular location">
    <subcellularLocation>
        <location evidence="1">Membrane</location>
        <topology evidence="1">Single-pass membrane protein</topology>
    </subcellularLocation>
</comment>
<feature type="domain" description="Protein kinase" evidence="11">
    <location>
        <begin position="271"/>
        <end position="546"/>
    </location>
</feature>
<sequence length="868" mass="95681">MDGGGGTAARDGGPERRRRSGDGGCGTVETGTVVAGTISMRRDENRVLNIKLSALGLKGQFPRGLENCTSMTGLDLSSNAFSGKLPLDISKRVPFLTTLDLSSNSFSGEIPTSLSNLTYLNTLKLNDNRFSGQIPLQIGQLNRLKDFSVANNMLSGPIPSFSNATFGVDSYANNQGLCGKPLDACTGPPSNAHPVVIIGSAVGGVVFVTILGGVALFFIMRKVVAMKRVGDPDGNRWAKSIKGAKGIKVSMFEQSISKMKLSDLMKATDNFNKENIIGSGRTGTMYKAVLPDGSNLMIKRLQDSKQTEKQFASEMSTLGSVRHRNLVPLLGFCVTKRERLLVYKYMPNGNLYDRLHVAEGETKILEWSLRLKIAIGAARGLTWMHHSCIPRIIHRNISSKCFLLDADFEPQISDFGLARLMNPIDTHLSTFVNGEFGDFGYVAPEYARTLVATPKGDVFSFGTVLLELITGEKPTQVSNPPEGFRGNLVEWIAHLSSNSSLHDAIDKNLVGDGIDKELFQFLKIACNCVTLEPKERPTMFEVYQLLRAIGERYNFSAEDDFHTIDISETDTLDELIEFVSEKEEGEILFLCGDREVDPIFFKGDSDNLDEGPKFNDDASKFNDDGMTSPQVLEDVTFVASILCINEDNITIGMVHHRAVRSSIVRYLLDLFRLLFSYLFEFGGGCCKREYSIDLERETGDIKALQRMCSWSDPPNKATHKFQKDKYETTIEDEIRGSCQTCLPKGLLSSPEPTLSLSPLLFSSAYTFLQFSLFCFNFFIFDQGTLRILHSILASQHAQQSKFLVRAFVLQFLVRAFALSGDVQSCLALRYEEAAMRRCGDAAMAAMAAMAEVCGAAAMPKMVTMGRAN</sequence>
<dbReference type="CDD" id="cd12087">
    <property type="entry name" value="TM_EGFR-like"/>
    <property type="match status" value="1"/>
</dbReference>
<dbReference type="InterPro" id="IPR011009">
    <property type="entry name" value="Kinase-like_dom_sf"/>
</dbReference>
<dbReference type="InterPro" id="IPR032675">
    <property type="entry name" value="LRR_dom_sf"/>
</dbReference>
<dbReference type="GO" id="GO:0004672">
    <property type="term" value="F:protein kinase activity"/>
    <property type="evidence" value="ECO:0007669"/>
    <property type="project" value="InterPro"/>
</dbReference>
<evidence type="ECO:0000256" key="2">
    <source>
        <dbReference type="ARBA" id="ARBA00009592"/>
    </source>
</evidence>
<dbReference type="GO" id="GO:0005524">
    <property type="term" value="F:ATP binding"/>
    <property type="evidence" value="ECO:0007669"/>
    <property type="project" value="InterPro"/>
</dbReference>
<dbReference type="InterPro" id="IPR001611">
    <property type="entry name" value="Leu-rich_rpt"/>
</dbReference>
<dbReference type="Pfam" id="PF07714">
    <property type="entry name" value="PK_Tyr_Ser-Thr"/>
    <property type="match status" value="1"/>
</dbReference>
<evidence type="ECO:0000256" key="10">
    <source>
        <dbReference type="SAM" id="Phobius"/>
    </source>
</evidence>
<evidence type="ECO:0000256" key="5">
    <source>
        <dbReference type="ARBA" id="ARBA00022737"/>
    </source>
</evidence>
<dbReference type="PANTHER" id="PTHR48006:SF88">
    <property type="entry name" value="LRR RECEPTOR-LIKE KINASE FAMILY PROTEIN"/>
    <property type="match status" value="1"/>
</dbReference>
<evidence type="ECO:0000256" key="9">
    <source>
        <dbReference type="SAM" id="MobiDB-lite"/>
    </source>
</evidence>
<dbReference type="FunFam" id="1.10.510.10:FF:000095">
    <property type="entry name" value="protein STRUBBELIG-RECEPTOR FAMILY 8"/>
    <property type="match status" value="1"/>
</dbReference>
<dbReference type="InterPro" id="IPR001245">
    <property type="entry name" value="Ser-Thr/Tyr_kinase_cat_dom"/>
</dbReference>
<organism evidence="12 13">
    <name type="scientific">Stephania yunnanensis</name>
    <dbReference type="NCBI Taxonomy" id="152371"/>
    <lineage>
        <taxon>Eukaryota</taxon>
        <taxon>Viridiplantae</taxon>
        <taxon>Streptophyta</taxon>
        <taxon>Embryophyta</taxon>
        <taxon>Tracheophyta</taxon>
        <taxon>Spermatophyta</taxon>
        <taxon>Magnoliopsida</taxon>
        <taxon>Ranunculales</taxon>
        <taxon>Menispermaceae</taxon>
        <taxon>Menispermoideae</taxon>
        <taxon>Cissampelideae</taxon>
        <taxon>Stephania</taxon>
    </lineage>
</organism>
<gene>
    <name evidence="12" type="ORF">Syun_030247</name>
</gene>
<dbReference type="AlphaFoldDB" id="A0AAP0HGU0"/>
<dbReference type="CDD" id="cd14066">
    <property type="entry name" value="STKc_IRAK"/>
    <property type="match status" value="1"/>
</dbReference>
<dbReference type="GO" id="GO:0016020">
    <property type="term" value="C:membrane"/>
    <property type="evidence" value="ECO:0007669"/>
    <property type="project" value="UniProtKB-SubCell"/>
</dbReference>
<evidence type="ECO:0000256" key="6">
    <source>
        <dbReference type="ARBA" id="ARBA00022989"/>
    </source>
</evidence>
<dbReference type="Gene3D" id="1.10.510.10">
    <property type="entry name" value="Transferase(Phosphotransferase) domain 1"/>
    <property type="match status" value="1"/>
</dbReference>
<dbReference type="SUPFAM" id="SSF56112">
    <property type="entry name" value="Protein kinase-like (PK-like)"/>
    <property type="match status" value="1"/>
</dbReference>
<dbReference type="Pfam" id="PF00560">
    <property type="entry name" value="LRR_1"/>
    <property type="match status" value="1"/>
</dbReference>
<dbReference type="FunFam" id="3.30.200.20:FF:000428">
    <property type="entry name" value="Inactive LRR receptor-like serine/threonine-protein kinase BIR2"/>
    <property type="match status" value="1"/>
</dbReference>
<dbReference type="Proteomes" id="UP001420932">
    <property type="component" value="Unassembled WGS sequence"/>
</dbReference>
<feature type="region of interest" description="Disordered" evidence="9">
    <location>
        <begin position="1"/>
        <end position="28"/>
    </location>
</feature>
<dbReference type="Gene3D" id="3.30.200.20">
    <property type="entry name" value="Phosphorylase Kinase, domain 1"/>
    <property type="match status" value="1"/>
</dbReference>
<keyword evidence="6 10" id="KW-1133">Transmembrane helix</keyword>
<evidence type="ECO:0000256" key="7">
    <source>
        <dbReference type="ARBA" id="ARBA00023136"/>
    </source>
</evidence>
<name>A0AAP0HGU0_9MAGN</name>
<evidence type="ECO:0000313" key="13">
    <source>
        <dbReference type="Proteomes" id="UP001420932"/>
    </source>
</evidence>
<feature type="transmembrane region" description="Helical" evidence="10">
    <location>
        <begin position="195"/>
        <end position="219"/>
    </location>
</feature>
<reference evidence="12 13" key="1">
    <citation type="submission" date="2024-01" db="EMBL/GenBank/DDBJ databases">
        <title>Genome assemblies of Stephania.</title>
        <authorList>
            <person name="Yang L."/>
        </authorList>
    </citation>
    <scope>NUCLEOTIDE SEQUENCE [LARGE SCALE GENOMIC DNA]</scope>
    <source>
        <strain evidence="12">YNDBR</strain>
        <tissue evidence="12">Leaf</tissue>
    </source>
</reference>
<dbReference type="InterPro" id="IPR000719">
    <property type="entry name" value="Prot_kinase_dom"/>
</dbReference>
<keyword evidence="7 10" id="KW-0472">Membrane</keyword>
<dbReference type="PROSITE" id="PS50011">
    <property type="entry name" value="PROTEIN_KINASE_DOM"/>
    <property type="match status" value="1"/>
</dbReference>
<dbReference type="Gene3D" id="3.80.10.10">
    <property type="entry name" value="Ribonuclease Inhibitor"/>
    <property type="match status" value="1"/>
</dbReference>
<proteinExistence type="inferred from homology"/>
<keyword evidence="5" id="KW-0677">Repeat</keyword>
<dbReference type="FunFam" id="3.80.10.10:FF:000111">
    <property type="entry name" value="LRR receptor-like serine/threonine-protein kinase ERECTA"/>
    <property type="match status" value="1"/>
</dbReference>
<comment type="similarity">
    <text evidence="2">Belongs to the RLP family.</text>
</comment>
<evidence type="ECO:0000259" key="11">
    <source>
        <dbReference type="PROSITE" id="PS50011"/>
    </source>
</evidence>
<dbReference type="EMBL" id="JBBNAF010000013">
    <property type="protein sequence ID" value="KAK9087853.1"/>
    <property type="molecule type" value="Genomic_DNA"/>
</dbReference>
<keyword evidence="3" id="KW-0433">Leucine-rich repeat</keyword>
<keyword evidence="8" id="KW-0325">Glycoprotein</keyword>
<keyword evidence="4 10" id="KW-0812">Transmembrane</keyword>
<dbReference type="SUPFAM" id="SSF52058">
    <property type="entry name" value="L domain-like"/>
    <property type="match status" value="1"/>
</dbReference>
<accession>A0AAP0HGU0</accession>
<evidence type="ECO:0000256" key="3">
    <source>
        <dbReference type="ARBA" id="ARBA00022614"/>
    </source>
</evidence>
<comment type="caution">
    <text evidence="12">The sequence shown here is derived from an EMBL/GenBank/DDBJ whole genome shotgun (WGS) entry which is preliminary data.</text>
</comment>
<evidence type="ECO:0000313" key="12">
    <source>
        <dbReference type="EMBL" id="KAK9087853.1"/>
    </source>
</evidence>
<keyword evidence="13" id="KW-1185">Reference proteome</keyword>
<dbReference type="InterPro" id="IPR051824">
    <property type="entry name" value="LRR_Rcpt-Like_S/T_Kinase"/>
</dbReference>
<protein>
    <recommendedName>
        <fullName evidence="11">Protein kinase domain-containing protein</fullName>
    </recommendedName>
</protein>